<gene>
    <name evidence="2" type="ORF">AAF712_012908</name>
    <name evidence="3" type="ORF">AAF712_012927</name>
</gene>
<dbReference type="Proteomes" id="UP001437256">
    <property type="component" value="Unassembled WGS sequence"/>
</dbReference>
<reference evidence="3 4" key="1">
    <citation type="submission" date="2024-05" db="EMBL/GenBank/DDBJ databases">
        <title>A draft genome resource for the thread blight pathogen Marasmius tenuissimus strain MS-2.</title>
        <authorList>
            <person name="Yulfo-Soto G.E."/>
            <person name="Baruah I.K."/>
            <person name="Amoako-Attah I."/>
            <person name="Bukari Y."/>
            <person name="Meinhardt L.W."/>
            <person name="Bailey B.A."/>
            <person name="Cohen S.P."/>
        </authorList>
    </citation>
    <scope>NUCLEOTIDE SEQUENCE [LARGE SCALE GENOMIC DNA]</scope>
    <source>
        <strain evidence="3 4">MS-2</strain>
    </source>
</reference>
<feature type="chain" id="PRO_5045031696" evidence="1">
    <location>
        <begin position="32"/>
        <end position="182"/>
    </location>
</feature>
<feature type="signal peptide" evidence="1">
    <location>
        <begin position="1"/>
        <end position="31"/>
    </location>
</feature>
<evidence type="ECO:0000313" key="4">
    <source>
        <dbReference type="Proteomes" id="UP001437256"/>
    </source>
</evidence>
<dbReference type="EMBL" id="JBBXMP010000182">
    <property type="protein sequence ID" value="KAL0060304.1"/>
    <property type="molecule type" value="Genomic_DNA"/>
</dbReference>
<proteinExistence type="predicted"/>
<organism evidence="3 4">
    <name type="scientific">Marasmius tenuissimus</name>
    <dbReference type="NCBI Taxonomy" id="585030"/>
    <lineage>
        <taxon>Eukaryota</taxon>
        <taxon>Fungi</taxon>
        <taxon>Dikarya</taxon>
        <taxon>Basidiomycota</taxon>
        <taxon>Agaricomycotina</taxon>
        <taxon>Agaricomycetes</taxon>
        <taxon>Agaricomycetidae</taxon>
        <taxon>Agaricales</taxon>
        <taxon>Marasmiineae</taxon>
        <taxon>Marasmiaceae</taxon>
        <taxon>Marasmius</taxon>
    </lineage>
</organism>
<protein>
    <submittedName>
        <fullName evidence="3">Uncharacterized protein</fullName>
    </submittedName>
</protein>
<comment type="caution">
    <text evidence="3">The sequence shown here is derived from an EMBL/GenBank/DDBJ whole genome shotgun (WGS) entry which is preliminary data.</text>
</comment>
<evidence type="ECO:0000313" key="2">
    <source>
        <dbReference type="EMBL" id="KAL0060285.1"/>
    </source>
</evidence>
<dbReference type="EMBL" id="JBBXMP010000182">
    <property type="protein sequence ID" value="KAL0060285.1"/>
    <property type="molecule type" value="Genomic_DNA"/>
</dbReference>
<evidence type="ECO:0000313" key="3">
    <source>
        <dbReference type="EMBL" id="KAL0060304.1"/>
    </source>
</evidence>
<evidence type="ECO:0000256" key="1">
    <source>
        <dbReference type="SAM" id="SignalP"/>
    </source>
</evidence>
<accession>A0ABR2ZGJ6</accession>
<sequence>MAANSLLIPALPAANMAILAATLANPATAESAVNGAWNAILNNYFPQPGFIIKPEVRVPNAGDSDLVVQSQAFAGGAVTWTWRVCYEGKAPGAETWLNIRSQVSEYPRRALANGAWCWCIGGMGRSVSFWRFRKGDMIDVKPVDVYRGNVRVQDTAGMPPVYDIVNDQVAIDTIMRYIVINP</sequence>
<name>A0ABR2ZGJ6_9AGAR</name>
<keyword evidence="1" id="KW-0732">Signal</keyword>
<keyword evidence="4" id="KW-1185">Reference proteome</keyword>